<dbReference type="PANTHER" id="PTHR30212:SF2">
    <property type="entry name" value="PROTEIN YIIM"/>
    <property type="match status" value="1"/>
</dbReference>
<protein>
    <recommendedName>
        <fullName evidence="1">MOSC domain-containing protein</fullName>
    </recommendedName>
</protein>
<feature type="non-terminal residue" evidence="2">
    <location>
        <position position="107"/>
    </location>
</feature>
<feature type="domain" description="MOSC" evidence="1">
    <location>
        <begin position="9"/>
        <end position="107"/>
    </location>
</feature>
<dbReference type="GO" id="GO:0030151">
    <property type="term" value="F:molybdenum ion binding"/>
    <property type="evidence" value="ECO:0007669"/>
    <property type="project" value="InterPro"/>
</dbReference>
<evidence type="ECO:0000313" key="2">
    <source>
        <dbReference type="EMBL" id="GAF99179.1"/>
    </source>
</evidence>
<comment type="caution">
    <text evidence="2">The sequence shown here is derived from an EMBL/GenBank/DDBJ whole genome shotgun (WGS) entry which is preliminary data.</text>
</comment>
<name>X0U0X1_9ZZZZ</name>
<dbReference type="EMBL" id="BARS01012432">
    <property type="protein sequence ID" value="GAF99179.1"/>
    <property type="molecule type" value="Genomic_DNA"/>
</dbReference>
<dbReference type="SUPFAM" id="SSF50800">
    <property type="entry name" value="PK beta-barrel domain-like"/>
    <property type="match status" value="1"/>
</dbReference>
<dbReference type="Gene3D" id="2.40.33.20">
    <property type="entry name" value="PK beta-barrel domain-like"/>
    <property type="match status" value="1"/>
</dbReference>
<organism evidence="2">
    <name type="scientific">marine sediment metagenome</name>
    <dbReference type="NCBI Taxonomy" id="412755"/>
    <lineage>
        <taxon>unclassified sequences</taxon>
        <taxon>metagenomes</taxon>
        <taxon>ecological metagenomes</taxon>
    </lineage>
</organism>
<reference evidence="2" key="1">
    <citation type="journal article" date="2014" name="Front. Microbiol.">
        <title>High frequency of phylogenetically diverse reductive dehalogenase-homologous genes in deep subseafloor sedimentary metagenomes.</title>
        <authorList>
            <person name="Kawai M."/>
            <person name="Futagami T."/>
            <person name="Toyoda A."/>
            <person name="Takaki Y."/>
            <person name="Nishi S."/>
            <person name="Hori S."/>
            <person name="Arai W."/>
            <person name="Tsubouchi T."/>
            <person name="Morono Y."/>
            <person name="Uchiyama I."/>
            <person name="Ito T."/>
            <person name="Fujiyama A."/>
            <person name="Inagaki F."/>
            <person name="Takami H."/>
        </authorList>
    </citation>
    <scope>NUCLEOTIDE SEQUENCE</scope>
    <source>
        <strain evidence="2">Expedition CK06-06</strain>
    </source>
</reference>
<accession>X0U0X1</accession>
<sequence>MVQTGIFKTPVSGPVAVEGTSLEGDVQVDRRVHGGEHKAVYAYALEDYAWWANELGRPLEAGSFGENLTTSGLNVSGAMVGERWRIGTVLLEVSQPRSPCFKLGIAM</sequence>
<dbReference type="Pfam" id="PF03473">
    <property type="entry name" value="MOSC"/>
    <property type="match status" value="1"/>
</dbReference>
<dbReference type="GO" id="GO:0030170">
    <property type="term" value="F:pyridoxal phosphate binding"/>
    <property type="evidence" value="ECO:0007669"/>
    <property type="project" value="InterPro"/>
</dbReference>
<gene>
    <name evidence="2" type="ORF">S01H1_22143</name>
</gene>
<evidence type="ECO:0000259" key="1">
    <source>
        <dbReference type="PROSITE" id="PS51340"/>
    </source>
</evidence>
<dbReference type="InterPro" id="IPR052353">
    <property type="entry name" value="Benzoxazolinone_Detox_Enz"/>
</dbReference>
<dbReference type="InterPro" id="IPR005302">
    <property type="entry name" value="MoCF_Sase_C"/>
</dbReference>
<dbReference type="GO" id="GO:0003824">
    <property type="term" value="F:catalytic activity"/>
    <property type="evidence" value="ECO:0007669"/>
    <property type="project" value="InterPro"/>
</dbReference>
<dbReference type="AlphaFoldDB" id="X0U0X1"/>
<proteinExistence type="predicted"/>
<dbReference type="PANTHER" id="PTHR30212">
    <property type="entry name" value="PROTEIN YIIM"/>
    <property type="match status" value="1"/>
</dbReference>
<dbReference type="PROSITE" id="PS51340">
    <property type="entry name" value="MOSC"/>
    <property type="match status" value="1"/>
</dbReference>
<dbReference type="InterPro" id="IPR011037">
    <property type="entry name" value="Pyrv_Knase-like_insert_dom_sf"/>
</dbReference>